<dbReference type="PANTHER" id="PTHR47788:SF1">
    <property type="entry name" value="A-ADDING TRNA NUCLEOTIDYLTRANSFERASE"/>
    <property type="match status" value="1"/>
</dbReference>
<dbReference type="InterPro" id="IPR052390">
    <property type="entry name" value="tRNA_nt/polyA_polymerase"/>
</dbReference>
<dbReference type="AlphaFoldDB" id="A0A6B1DTU1"/>
<keyword evidence="8" id="KW-0547">Nucleotide-binding</keyword>
<dbReference type="GO" id="GO:0046872">
    <property type="term" value="F:metal ion binding"/>
    <property type="evidence" value="ECO:0007669"/>
    <property type="project" value="UniProtKB-KW"/>
</dbReference>
<sequence length="517" mass="56272">MLPAVPGPTGRRLPESTRAWHGPDHWVCSKVQGLGAGPQGPDIVGAHAGNIVELRNRFDTIHALHCIGEVSMAQPATVSTRVGIPNTPAARNIRVQLGRILPLLKEIGLSPTAVRLVGGLPRALLTTRDVGYRVPRHEGLDVDLVMESDAIIVGMRLQEIHGGALTAHKQFANATWHPPKHLSASSVDLISARSESYPQPGQLPEWVSGSFEDDCYRRDFTVNTLALDLETAADLCAGAGQCLVHHHPLALEDLRQGIIRVLHAGSFVDDPTRLFRAVRYEQRLGFHLSGQTMDLFSSAVAGNCPATVSGTRIRHEVELAFLESRVAAVLNRLVHLGLLAGMGLTGARAEEGREACGRMSEADANRIDMGWLLMLGAAEAEPSTAGLELGLPPKMQVRAEVFRSLLQDPVLAKGTLSDLTLARRLGSVSRDSLVLRSLQVYFPHLHPRIDWLMARAADPGPRLDGRDLIQLGYTPGRTLGRILEELRVLRLAGMLRSIEDERAWVRDHGPEMQAAPE</sequence>
<dbReference type="Gene3D" id="3.30.460.10">
    <property type="entry name" value="Beta Polymerase, domain 2"/>
    <property type="match status" value="1"/>
</dbReference>
<dbReference type="Gene3D" id="1.10.3090.10">
    <property type="entry name" value="cca-adding enzyme, domain 2"/>
    <property type="match status" value="1"/>
</dbReference>
<dbReference type="GO" id="GO:0008033">
    <property type="term" value="P:tRNA processing"/>
    <property type="evidence" value="ECO:0007669"/>
    <property type="project" value="UniProtKB-KW"/>
</dbReference>
<evidence type="ECO:0000256" key="11">
    <source>
        <dbReference type="RuleBase" id="RU003953"/>
    </source>
</evidence>
<evidence type="ECO:0000256" key="1">
    <source>
        <dbReference type="ARBA" id="ARBA00001946"/>
    </source>
</evidence>
<reference evidence="13" key="1">
    <citation type="submission" date="2019-09" db="EMBL/GenBank/DDBJ databases">
        <title>Characterisation of the sponge microbiome using genome-centric metagenomics.</title>
        <authorList>
            <person name="Engelberts J.P."/>
            <person name="Robbins S.J."/>
            <person name="De Goeij J.M."/>
            <person name="Aranda M."/>
            <person name="Bell S.C."/>
            <person name="Webster N.S."/>
        </authorList>
    </citation>
    <scope>NUCLEOTIDE SEQUENCE</scope>
    <source>
        <strain evidence="13">SB0662_bin_9</strain>
    </source>
</reference>
<evidence type="ECO:0000313" key="13">
    <source>
        <dbReference type="EMBL" id="MYD91230.1"/>
    </source>
</evidence>
<dbReference type="SUPFAM" id="SSF81301">
    <property type="entry name" value="Nucleotidyltransferase"/>
    <property type="match status" value="1"/>
</dbReference>
<evidence type="ECO:0000256" key="6">
    <source>
        <dbReference type="ARBA" id="ARBA00022695"/>
    </source>
</evidence>
<dbReference type="GO" id="GO:0016779">
    <property type="term" value="F:nucleotidyltransferase activity"/>
    <property type="evidence" value="ECO:0007669"/>
    <property type="project" value="UniProtKB-KW"/>
</dbReference>
<accession>A0A6B1DTU1</accession>
<keyword evidence="10 11" id="KW-0694">RNA-binding</keyword>
<evidence type="ECO:0000256" key="3">
    <source>
        <dbReference type="ARBA" id="ARBA00022555"/>
    </source>
</evidence>
<dbReference type="GO" id="GO:0000049">
    <property type="term" value="F:tRNA binding"/>
    <property type="evidence" value="ECO:0007669"/>
    <property type="project" value="UniProtKB-KW"/>
</dbReference>
<gene>
    <name evidence="13" type="ORF">F4Y08_12985</name>
</gene>
<dbReference type="Pfam" id="PF01743">
    <property type="entry name" value="PolyA_pol"/>
    <property type="match status" value="1"/>
</dbReference>
<organism evidence="13">
    <name type="scientific">Caldilineaceae bacterium SB0662_bin_9</name>
    <dbReference type="NCBI Taxonomy" id="2605258"/>
    <lineage>
        <taxon>Bacteria</taxon>
        <taxon>Bacillati</taxon>
        <taxon>Chloroflexota</taxon>
        <taxon>Caldilineae</taxon>
        <taxon>Caldilineales</taxon>
        <taxon>Caldilineaceae</taxon>
    </lineage>
</organism>
<dbReference type="PANTHER" id="PTHR47788">
    <property type="entry name" value="POLYA POLYMERASE"/>
    <property type="match status" value="1"/>
</dbReference>
<protein>
    <submittedName>
        <fullName evidence="13">CCA tRNA nucleotidyltransferase</fullName>
    </submittedName>
</protein>
<proteinExistence type="inferred from homology"/>
<keyword evidence="7" id="KW-0479">Metal-binding</keyword>
<evidence type="ECO:0000256" key="2">
    <source>
        <dbReference type="ARBA" id="ARBA00007265"/>
    </source>
</evidence>
<evidence type="ECO:0000256" key="10">
    <source>
        <dbReference type="ARBA" id="ARBA00022884"/>
    </source>
</evidence>
<dbReference type="GO" id="GO:0000166">
    <property type="term" value="F:nucleotide binding"/>
    <property type="evidence" value="ECO:0007669"/>
    <property type="project" value="UniProtKB-KW"/>
</dbReference>
<evidence type="ECO:0000256" key="5">
    <source>
        <dbReference type="ARBA" id="ARBA00022694"/>
    </source>
</evidence>
<keyword evidence="9" id="KW-0460">Magnesium</keyword>
<comment type="similarity">
    <text evidence="2 11">Belongs to the tRNA nucleotidyltransferase/poly(A) polymerase family.</text>
</comment>
<keyword evidence="3" id="KW-0820">tRNA-binding</keyword>
<dbReference type="EMBL" id="VXPY01000093">
    <property type="protein sequence ID" value="MYD91230.1"/>
    <property type="molecule type" value="Genomic_DNA"/>
</dbReference>
<dbReference type="SUPFAM" id="SSF81891">
    <property type="entry name" value="Poly A polymerase C-terminal region-like"/>
    <property type="match status" value="1"/>
</dbReference>
<evidence type="ECO:0000259" key="12">
    <source>
        <dbReference type="Pfam" id="PF01743"/>
    </source>
</evidence>
<keyword evidence="6" id="KW-0548">Nucleotidyltransferase</keyword>
<evidence type="ECO:0000256" key="9">
    <source>
        <dbReference type="ARBA" id="ARBA00022842"/>
    </source>
</evidence>
<comment type="caution">
    <text evidence="13">The sequence shown here is derived from an EMBL/GenBank/DDBJ whole genome shotgun (WGS) entry which is preliminary data.</text>
</comment>
<keyword evidence="4 11" id="KW-0808">Transferase</keyword>
<keyword evidence="5" id="KW-0819">tRNA processing</keyword>
<name>A0A6B1DTU1_9CHLR</name>
<dbReference type="InterPro" id="IPR043519">
    <property type="entry name" value="NT_sf"/>
</dbReference>
<comment type="cofactor">
    <cofactor evidence="1">
        <name>Mg(2+)</name>
        <dbReference type="ChEBI" id="CHEBI:18420"/>
    </cofactor>
</comment>
<evidence type="ECO:0000256" key="8">
    <source>
        <dbReference type="ARBA" id="ARBA00022741"/>
    </source>
</evidence>
<feature type="domain" description="Poly A polymerase head" evidence="12">
    <location>
        <begin position="115"/>
        <end position="238"/>
    </location>
</feature>
<dbReference type="InterPro" id="IPR002646">
    <property type="entry name" value="PolA_pol_head_dom"/>
</dbReference>
<evidence type="ECO:0000256" key="7">
    <source>
        <dbReference type="ARBA" id="ARBA00022723"/>
    </source>
</evidence>
<evidence type="ECO:0000256" key="4">
    <source>
        <dbReference type="ARBA" id="ARBA00022679"/>
    </source>
</evidence>